<protein>
    <submittedName>
        <fullName evidence="1">Uncharacterized protein</fullName>
    </submittedName>
</protein>
<name>A0A1X7BPW7_9RHOB</name>
<gene>
    <name evidence="1" type="ORF">ROA7745_01071</name>
</gene>
<organism evidence="1 2">
    <name type="scientific">Roseovarius aestuarii</name>
    <dbReference type="NCBI Taxonomy" id="475083"/>
    <lineage>
        <taxon>Bacteria</taxon>
        <taxon>Pseudomonadati</taxon>
        <taxon>Pseudomonadota</taxon>
        <taxon>Alphaproteobacteria</taxon>
        <taxon>Rhodobacterales</taxon>
        <taxon>Roseobacteraceae</taxon>
        <taxon>Roseovarius</taxon>
    </lineage>
</organism>
<evidence type="ECO:0000313" key="1">
    <source>
        <dbReference type="EMBL" id="SMC11259.1"/>
    </source>
</evidence>
<accession>A0A1X7BPW7</accession>
<sequence>MNQLTPPEGVTTYLTSDGLRFWMDYAKNGAPYFAPTIRTADPKISIVFIPGNRDTEEAYLLRYQGTDVTFSRPPASTHSHSDELDQLRNRNPGYDFVFSWIGREVDWVELADDDSGSRIHKIQSTQKFNSPEEQYALIDIFCELMSWTKHGAKLMALGGFPKNGFEFKKWVVGLDVLLKTTSGQRGVFEMSDICSVGRANDCSHF</sequence>
<reference evidence="1 2" key="1">
    <citation type="submission" date="2017-03" db="EMBL/GenBank/DDBJ databases">
        <authorList>
            <person name="Afonso C.L."/>
            <person name="Miller P.J."/>
            <person name="Scott M.A."/>
            <person name="Spackman E."/>
            <person name="Goraichik I."/>
            <person name="Dimitrov K.M."/>
            <person name="Suarez D.L."/>
            <person name="Swayne D.E."/>
        </authorList>
    </citation>
    <scope>NUCLEOTIDE SEQUENCE [LARGE SCALE GENOMIC DNA]</scope>
    <source>
        <strain evidence="1 2">CECT 7745</strain>
    </source>
</reference>
<dbReference type="Proteomes" id="UP000193224">
    <property type="component" value="Unassembled WGS sequence"/>
</dbReference>
<proteinExistence type="predicted"/>
<dbReference type="EMBL" id="FWXB01000003">
    <property type="protein sequence ID" value="SMC11259.1"/>
    <property type="molecule type" value="Genomic_DNA"/>
</dbReference>
<dbReference type="AlphaFoldDB" id="A0A1X7BPW7"/>
<dbReference type="RefSeq" id="WP_085799235.1">
    <property type="nucleotide sequence ID" value="NZ_FWXB01000003.1"/>
</dbReference>
<evidence type="ECO:0000313" key="2">
    <source>
        <dbReference type="Proteomes" id="UP000193224"/>
    </source>
</evidence>
<dbReference type="OrthoDB" id="7864575at2"/>
<keyword evidence="2" id="KW-1185">Reference proteome</keyword>